<reference evidence="3 4" key="1">
    <citation type="submission" date="2019-08" db="EMBL/GenBank/DDBJ databases">
        <authorList>
            <person name="Peeters C."/>
        </authorList>
    </citation>
    <scope>NUCLEOTIDE SEQUENCE [LARGE SCALE GENOMIC DNA]</scope>
    <source>
        <strain evidence="3 4">LMG 31114</strain>
    </source>
</reference>
<proteinExistence type="predicted"/>
<protein>
    <submittedName>
        <fullName evidence="3">Cobalamin biosynthesis protein CbiX</fullName>
    </submittedName>
</protein>
<dbReference type="PANTHER" id="PTHR33542">
    <property type="entry name" value="SIROHYDROCHLORIN FERROCHELATASE, CHLOROPLASTIC"/>
    <property type="match status" value="1"/>
</dbReference>
<keyword evidence="1" id="KW-0479">Metal-binding</keyword>
<dbReference type="Gene3D" id="3.40.50.1400">
    <property type="match status" value="1"/>
</dbReference>
<dbReference type="OrthoDB" id="9797895at2"/>
<keyword evidence="2" id="KW-0456">Lyase</keyword>
<name>A0A5E4YT98_9BURK</name>
<evidence type="ECO:0000256" key="1">
    <source>
        <dbReference type="ARBA" id="ARBA00022723"/>
    </source>
</evidence>
<sequence>MSGKPGLILFAHGSRDPRWAEPFERLHSKLRAQRPDAEVRLAFLELMTPSLDDAVAELVALGSLDITLVPVFLGQGGHLRRDLPLLADACRQKHPAITLRVSTAVGENDGVLQALATYCTDELDRR</sequence>
<organism evidence="3 4">
    <name type="scientific">Pandoraea pneumonica</name>
    <dbReference type="NCBI Taxonomy" id="2508299"/>
    <lineage>
        <taxon>Bacteria</taxon>
        <taxon>Pseudomonadati</taxon>
        <taxon>Pseudomonadota</taxon>
        <taxon>Betaproteobacteria</taxon>
        <taxon>Burkholderiales</taxon>
        <taxon>Burkholderiaceae</taxon>
        <taxon>Pandoraea</taxon>
    </lineage>
</organism>
<dbReference type="GO" id="GO:0016829">
    <property type="term" value="F:lyase activity"/>
    <property type="evidence" value="ECO:0007669"/>
    <property type="project" value="UniProtKB-KW"/>
</dbReference>
<dbReference type="Pfam" id="PF01903">
    <property type="entry name" value="CbiX"/>
    <property type="match status" value="1"/>
</dbReference>
<dbReference type="CDD" id="cd03416">
    <property type="entry name" value="CbiX_SirB_N"/>
    <property type="match status" value="1"/>
</dbReference>
<dbReference type="GeneID" id="300406714"/>
<evidence type="ECO:0000313" key="3">
    <source>
        <dbReference type="EMBL" id="VVE51707.1"/>
    </source>
</evidence>
<dbReference type="RefSeq" id="WP_150681927.1">
    <property type="nucleotide sequence ID" value="NZ_CABPSK010000005.1"/>
</dbReference>
<dbReference type="InterPro" id="IPR050963">
    <property type="entry name" value="Sirohydro_Cobaltochel/CbiX"/>
</dbReference>
<evidence type="ECO:0000256" key="2">
    <source>
        <dbReference type="ARBA" id="ARBA00023239"/>
    </source>
</evidence>
<dbReference type="PANTHER" id="PTHR33542:SF5">
    <property type="entry name" value="FERROCHELATASE CHE1"/>
    <property type="match status" value="1"/>
</dbReference>
<keyword evidence="4" id="KW-1185">Reference proteome</keyword>
<dbReference type="GO" id="GO:0046872">
    <property type="term" value="F:metal ion binding"/>
    <property type="evidence" value="ECO:0007669"/>
    <property type="project" value="UniProtKB-KW"/>
</dbReference>
<dbReference type="InterPro" id="IPR002762">
    <property type="entry name" value="CbiX-like"/>
</dbReference>
<dbReference type="SUPFAM" id="SSF53800">
    <property type="entry name" value="Chelatase"/>
    <property type="match status" value="1"/>
</dbReference>
<dbReference type="AlphaFoldDB" id="A0A5E4YT98"/>
<dbReference type="Proteomes" id="UP000366945">
    <property type="component" value="Unassembled WGS sequence"/>
</dbReference>
<gene>
    <name evidence="3" type="ORF">PPN31114_04736</name>
</gene>
<dbReference type="EMBL" id="CABPSK010000005">
    <property type="protein sequence ID" value="VVE51707.1"/>
    <property type="molecule type" value="Genomic_DNA"/>
</dbReference>
<accession>A0A5E4YT98</accession>
<evidence type="ECO:0000313" key="4">
    <source>
        <dbReference type="Proteomes" id="UP000366945"/>
    </source>
</evidence>